<organism evidence="2 3">
    <name type="scientific">Sphingomonas glaciei</name>
    <dbReference type="NCBI Taxonomy" id="2938948"/>
    <lineage>
        <taxon>Bacteria</taxon>
        <taxon>Pseudomonadati</taxon>
        <taxon>Pseudomonadota</taxon>
        <taxon>Alphaproteobacteria</taxon>
        <taxon>Sphingomonadales</taxon>
        <taxon>Sphingomonadaceae</taxon>
        <taxon>Sphingomonas</taxon>
    </lineage>
</organism>
<keyword evidence="3" id="KW-1185">Reference proteome</keyword>
<keyword evidence="1" id="KW-1133">Transmembrane helix</keyword>
<protein>
    <recommendedName>
        <fullName evidence="4">Cbb3-type cytochrome c oxidase subunit 3</fullName>
    </recommendedName>
</protein>
<keyword evidence="1" id="KW-0472">Membrane</keyword>
<name>A0ABY5MRB0_9SPHN</name>
<dbReference type="EMBL" id="CP097253">
    <property type="protein sequence ID" value="UUR07014.1"/>
    <property type="molecule type" value="Genomic_DNA"/>
</dbReference>
<dbReference type="RefSeq" id="WP_249454464.1">
    <property type="nucleotide sequence ID" value="NZ_CP097253.1"/>
</dbReference>
<reference evidence="2 3" key="1">
    <citation type="submission" date="2022-05" db="EMBL/GenBank/DDBJ databases">
        <title>S8-45 Sphingomonas ultraviolaceadurans.</title>
        <authorList>
            <person name="Liu Y."/>
        </authorList>
    </citation>
    <scope>NUCLEOTIDE SEQUENCE [LARGE SCALE GENOMIC DNA]</scope>
    <source>
        <strain evidence="2 3">S8-45</strain>
    </source>
</reference>
<evidence type="ECO:0000313" key="2">
    <source>
        <dbReference type="EMBL" id="UUR07014.1"/>
    </source>
</evidence>
<proteinExistence type="predicted"/>
<evidence type="ECO:0008006" key="4">
    <source>
        <dbReference type="Google" id="ProtNLM"/>
    </source>
</evidence>
<dbReference type="Proteomes" id="UP000831921">
    <property type="component" value="Chromosome"/>
</dbReference>
<sequence>MAEGSNVNYWSLVTIVGPILLVVVMAWVFLKNKKSKVDPEITERGTRDVYAAEQREHEQDGKSGL</sequence>
<keyword evidence="1" id="KW-0812">Transmembrane</keyword>
<evidence type="ECO:0000256" key="1">
    <source>
        <dbReference type="SAM" id="Phobius"/>
    </source>
</evidence>
<gene>
    <name evidence="2" type="ORF">M1K48_08605</name>
</gene>
<accession>A0ABY5MRB0</accession>
<evidence type="ECO:0000313" key="3">
    <source>
        <dbReference type="Proteomes" id="UP000831921"/>
    </source>
</evidence>
<feature type="transmembrane region" description="Helical" evidence="1">
    <location>
        <begin position="12"/>
        <end position="30"/>
    </location>
</feature>